<evidence type="ECO:0000313" key="5">
    <source>
        <dbReference type="Proteomes" id="UP000663828"/>
    </source>
</evidence>
<dbReference type="Proteomes" id="UP000663828">
    <property type="component" value="Unassembled WGS sequence"/>
</dbReference>
<keyword evidence="5" id="KW-1185">Reference proteome</keyword>
<dbReference type="PANTHER" id="PTHR12756:SF4">
    <property type="entry name" value="PEPTIDASE M14 CARBOXYPEPTIDASE A DOMAIN-CONTAINING PROTEIN"/>
    <property type="match status" value="1"/>
</dbReference>
<dbReference type="EMBL" id="CAJNOR010003407">
    <property type="protein sequence ID" value="CAF1410607.1"/>
    <property type="molecule type" value="Genomic_DNA"/>
</dbReference>
<dbReference type="Pfam" id="PF18027">
    <property type="entry name" value="Pepdidase_M14_N"/>
    <property type="match status" value="1"/>
</dbReference>
<protein>
    <recommendedName>
        <fullName evidence="3">Cytosolic carboxypeptidase N-terminal domain-containing protein</fullName>
    </recommendedName>
</protein>
<dbReference type="AlphaFoldDB" id="A0A815LKH6"/>
<sequence length="477" mass="56645">MSQMAIIPSQHGNDELNVSERKKQVLFAHFTDPTVYEQWRASIHRELEEDLQRQVRELIEESERQERLVKLQKHHRRTGQCPPLKQEASVDTWSEIDRRNARVLHPLYSKYTSAAPKRFASYYHQFDKDSNNSFYFDSYHSYYSQRRSSQPTDDQDCMTPTAYLNKYMNKPLTIPPINNDATLLFGNSIIKSNKADVLSTFERNALSGDNTHVYIDQNGVVITEDGPFWPETFRILHPTPKLLSRDLKQENFYLSSSVSNLINQQTYDNQPAIHKYTELFKHPVTVYDMEKTAKIQHIKPTENEQMCPPLIFEARFESGNLRQARRVGQFEYELILRTDLYTRRHTQWYYFRVQNMIANITYRLRIINLMKKSSLYNEGMQILLYSGVDARRESRGWQRIGHHINYSEYKQRSYNSLLDRDINYFELDFQLEFAHSNDTCYIANCFPYTYSDFKDDLEYLSPTRPCDVFRQEVLCES</sequence>
<feature type="domain" description="Cytosolic carboxypeptidase N-terminal" evidence="3">
    <location>
        <begin position="312"/>
        <end position="400"/>
    </location>
</feature>
<comment type="cofactor">
    <cofactor evidence="1">
        <name>Zn(2+)</name>
        <dbReference type="ChEBI" id="CHEBI:29105"/>
    </cofactor>
</comment>
<comment type="caution">
    <text evidence="4">The sequence shown here is derived from an EMBL/GenBank/DDBJ whole genome shotgun (WGS) entry which is preliminary data.</text>
</comment>
<dbReference type="Gene3D" id="2.60.40.3120">
    <property type="match status" value="1"/>
</dbReference>
<keyword evidence="2" id="KW-0175">Coiled coil</keyword>
<feature type="coiled-coil region" evidence="2">
    <location>
        <begin position="41"/>
        <end position="68"/>
    </location>
</feature>
<gene>
    <name evidence="4" type="ORF">XAT740_LOCUS34651</name>
</gene>
<evidence type="ECO:0000256" key="2">
    <source>
        <dbReference type="SAM" id="Coils"/>
    </source>
</evidence>
<evidence type="ECO:0000259" key="3">
    <source>
        <dbReference type="Pfam" id="PF18027"/>
    </source>
</evidence>
<proteinExistence type="predicted"/>
<feature type="non-terminal residue" evidence="4">
    <location>
        <position position="1"/>
    </location>
</feature>
<organism evidence="4 5">
    <name type="scientific">Adineta ricciae</name>
    <name type="common">Rotifer</name>
    <dbReference type="NCBI Taxonomy" id="249248"/>
    <lineage>
        <taxon>Eukaryota</taxon>
        <taxon>Metazoa</taxon>
        <taxon>Spiralia</taxon>
        <taxon>Gnathifera</taxon>
        <taxon>Rotifera</taxon>
        <taxon>Eurotatoria</taxon>
        <taxon>Bdelloidea</taxon>
        <taxon>Adinetida</taxon>
        <taxon>Adinetidae</taxon>
        <taxon>Adineta</taxon>
    </lineage>
</organism>
<dbReference type="InterPro" id="IPR050821">
    <property type="entry name" value="Cytosolic_carboxypeptidase"/>
</dbReference>
<dbReference type="InterPro" id="IPR040626">
    <property type="entry name" value="Pepdidase_M14_N"/>
</dbReference>
<name>A0A815LKH6_ADIRI</name>
<accession>A0A815LKH6</accession>
<evidence type="ECO:0000256" key="1">
    <source>
        <dbReference type="ARBA" id="ARBA00001947"/>
    </source>
</evidence>
<evidence type="ECO:0000313" key="4">
    <source>
        <dbReference type="EMBL" id="CAF1410607.1"/>
    </source>
</evidence>
<reference evidence="4" key="1">
    <citation type="submission" date="2021-02" db="EMBL/GenBank/DDBJ databases">
        <authorList>
            <person name="Nowell W R."/>
        </authorList>
    </citation>
    <scope>NUCLEOTIDE SEQUENCE</scope>
</reference>
<dbReference type="PANTHER" id="PTHR12756">
    <property type="entry name" value="CYTOSOLIC CARBOXYPEPTIDASE"/>
    <property type="match status" value="1"/>
</dbReference>